<evidence type="ECO:0000313" key="8">
    <source>
        <dbReference type="EMBL" id="CAG8453596.1"/>
    </source>
</evidence>
<evidence type="ECO:0000256" key="1">
    <source>
        <dbReference type="ARBA" id="ARBA00002123"/>
    </source>
</evidence>
<dbReference type="InterPro" id="IPR007863">
    <property type="entry name" value="Peptidase_M16_C"/>
</dbReference>
<keyword evidence="9" id="KW-1185">Reference proteome</keyword>
<dbReference type="PANTHER" id="PTHR11851:SF49">
    <property type="entry name" value="MITOCHONDRIAL-PROCESSING PEPTIDASE SUBUNIT ALPHA"/>
    <property type="match status" value="1"/>
</dbReference>
<dbReference type="Pfam" id="PF00675">
    <property type="entry name" value="Peptidase_M16"/>
    <property type="match status" value="1"/>
</dbReference>
<evidence type="ECO:0000313" key="9">
    <source>
        <dbReference type="Proteomes" id="UP000789572"/>
    </source>
</evidence>
<protein>
    <recommendedName>
        <fullName evidence="3">Alpha-MPP</fullName>
    </recommendedName>
    <alternativeName>
        <fullName evidence="4">Inactive zinc metalloprotease alpha</fullName>
    </alternativeName>
</protein>
<evidence type="ECO:0000256" key="4">
    <source>
        <dbReference type="ARBA" id="ARBA00032315"/>
    </source>
</evidence>
<dbReference type="SUPFAM" id="SSF63411">
    <property type="entry name" value="LuxS/MPP-like metallohydrolase"/>
    <property type="match status" value="2"/>
</dbReference>
<sequence>MLSCRFVRRTYEWHRLAYPIARNIWHAKQSREASSLTASFKKTGKAALGTSAVTHITTLSNGIRVATENTLGHFSAVGVFVDAGSRYETPRTLGVSHILDRMAFKSTKNRTSAQLQNELEALCGNVMSTTGPESMIYQAAIFPKRLPKIMEFFADVIINPLILPEELEEQQQTALYEINEIWQKPDMILPELTHTVAYNNNTLGFLMICSEERLSAMKPTIIREYLERWYRPERIVIAGAGIEHEETVKLAEKYFGAMHKSVGPTHRTVGDSLLETIAGVKPAGKPSLYKTITTAATSILQSDSSSSSLSPAHEKAHYTGGTLLLDEPTLPFTHMYVAFEGLSVHDPDIYILAALQTLLGGGGSFSAGGPGKGLHTRLFKRVLSQYQWVESCLCFNHCYTDSGLFGIMMSYRPEYNYLAPTVIAEQFNAVASLGNGCVTEDDLMRAKNQLKSNLLMSFESRMVQLEDIGRQVQVNGYRIPVEEMCEKIDQINLEDLVRVAQRVFRGNVYNEGNGTGAITIVAQGMLTGLPNVEKLFEASGLGRSRSRFI</sequence>
<organism evidence="8 9">
    <name type="scientific">Paraglomus occultum</name>
    <dbReference type="NCBI Taxonomy" id="144539"/>
    <lineage>
        <taxon>Eukaryota</taxon>
        <taxon>Fungi</taxon>
        <taxon>Fungi incertae sedis</taxon>
        <taxon>Mucoromycota</taxon>
        <taxon>Glomeromycotina</taxon>
        <taxon>Glomeromycetes</taxon>
        <taxon>Paraglomerales</taxon>
        <taxon>Paraglomeraceae</taxon>
        <taxon>Paraglomus</taxon>
    </lineage>
</organism>
<dbReference type="AlphaFoldDB" id="A0A9N8VKH5"/>
<evidence type="ECO:0000256" key="2">
    <source>
        <dbReference type="ARBA" id="ARBA00007261"/>
    </source>
</evidence>
<dbReference type="PROSITE" id="PS00143">
    <property type="entry name" value="INSULINASE"/>
    <property type="match status" value="1"/>
</dbReference>
<proteinExistence type="inferred from homology"/>
<comment type="function">
    <text evidence="1">Substrate recognition and binding subunit of the essential mitochondrial processing protease (MPP), which cleaves the mitochondrial sequence off newly imported precursors proteins.</text>
</comment>
<feature type="domain" description="Peptidase M16 N-terminal" evidence="6">
    <location>
        <begin position="64"/>
        <end position="208"/>
    </location>
</feature>
<accession>A0A9N8VKH5</accession>
<comment type="caution">
    <text evidence="8">The sequence shown here is derived from an EMBL/GenBank/DDBJ whole genome shotgun (WGS) entry which is preliminary data.</text>
</comment>
<dbReference type="Proteomes" id="UP000789572">
    <property type="component" value="Unassembled WGS sequence"/>
</dbReference>
<dbReference type="Gene3D" id="3.30.830.10">
    <property type="entry name" value="Metalloenzyme, LuxS/M16 peptidase-like"/>
    <property type="match status" value="2"/>
</dbReference>
<dbReference type="InterPro" id="IPR001431">
    <property type="entry name" value="Pept_M16_Zn_BS"/>
</dbReference>
<dbReference type="OrthoDB" id="277191at2759"/>
<evidence type="ECO:0000259" key="7">
    <source>
        <dbReference type="Pfam" id="PF05193"/>
    </source>
</evidence>
<dbReference type="GO" id="GO:0006627">
    <property type="term" value="P:protein processing involved in protein targeting to mitochondrion"/>
    <property type="evidence" value="ECO:0007669"/>
    <property type="project" value="TreeGrafter"/>
</dbReference>
<feature type="domain" description="Peptidase M16 C-terminal" evidence="7">
    <location>
        <begin position="222"/>
        <end position="450"/>
    </location>
</feature>
<dbReference type="Pfam" id="PF05193">
    <property type="entry name" value="Peptidase_M16_C"/>
    <property type="match status" value="1"/>
</dbReference>
<evidence type="ECO:0000256" key="3">
    <source>
        <dbReference type="ARBA" id="ARBA00030006"/>
    </source>
</evidence>
<dbReference type="GO" id="GO:0005739">
    <property type="term" value="C:mitochondrion"/>
    <property type="evidence" value="ECO:0007669"/>
    <property type="project" value="TreeGrafter"/>
</dbReference>
<dbReference type="PANTHER" id="PTHR11851">
    <property type="entry name" value="METALLOPROTEASE"/>
    <property type="match status" value="1"/>
</dbReference>
<gene>
    <name evidence="8" type="ORF">POCULU_LOCUS165</name>
</gene>
<evidence type="ECO:0000256" key="5">
    <source>
        <dbReference type="RuleBase" id="RU004447"/>
    </source>
</evidence>
<dbReference type="InterPro" id="IPR011765">
    <property type="entry name" value="Pept_M16_N"/>
</dbReference>
<dbReference type="GO" id="GO:0046872">
    <property type="term" value="F:metal ion binding"/>
    <property type="evidence" value="ECO:0007669"/>
    <property type="project" value="InterPro"/>
</dbReference>
<dbReference type="InterPro" id="IPR050361">
    <property type="entry name" value="MPP/UQCRC_Complex"/>
</dbReference>
<dbReference type="InterPro" id="IPR011249">
    <property type="entry name" value="Metalloenz_LuxS/M16"/>
</dbReference>
<dbReference type="GO" id="GO:0004222">
    <property type="term" value="F:metalloendopeptidase activity"/>
    <property type="evidence" value="ECO:0007669"/>
    <property type="project" value="InterPro"/>
</dbReference>
<reference evidence="8" key="1">
    <citation type="submission" date="2021-06" db="EMBL/GenBank/DDBJ databases">
        <authorList>
            <person name="Kallberg Y."/>
            <person name="Tangrot J."/>
            <person name="Rosling A."/>
        </authorList>
    </citation>
    <scope>NUCLEOTIDE SEQUENCE</scope>
    <source>
        <strain evidence="8">IA702</strain>
    </source>
</reference>
<name>A0A9N8VKH5_9GLOM</name>
<evidence type="ECO:0000259" key="6">
    <source>
        <dbReference type="Pfam" id="PF00675"/>
    </source>
</evidence>
<dbReference type="EMBL" id="CAJVPJ010000008">
    <property type="protein sequence ID" value="CAG8453596.1"/>
    <property type="molecule type" value="Genomic_DNA"/>
</dbReference>
<comment type="similarity">
    <text evidence="2 5">Belongs to the peptidase M16 family.</text>
</comment>